<gene>
    <name evidence="9 10" type="primary">cas2</name>
    <name evidence="10" type="ORF">G3446_24855</name>
</gene>
<dbReference type="InterPro" id="IPR019199">
    <property type="entry name" value="Virulence_VapD/CRISPR_Cas2"/>
</dbReference>
<keyword evidence="8 9" id="KW-0051">Antiviral defense</keyword>
<comment type="cofactor">
    <cofactor evidence="1 9">
        <name>Mg(2+)</name>
        <dbReference type="ChEBI" id="CHEBI:18420"/>
    </cofactor>
</comment>
<dbReference type="GO" id="GO:0043571">
    <property type="term" value="P:maintenance of CRISPR repeat elements"/>
    <property type="evidence" value="ECO:0007669"/>
    <property type="project" value="UniProtKB-UniRule"/>
</dbReference>
<sequence>MTQRHLHIAAYDISSDARLRDALRVLKGYASGRQKSVFECFLTPAERSSLLAEVQGILDKDEDRFVLVRLDPRGKIRVRGRAVKPTDPPWFYVG</sequence>
<reference evidence="10 11" key="1">
    <citation type="submission" date="2020-02" db="EMBL/GenBank/DDBJ databases">
        <title>Genome sequences of Thiorhodococcus mannitoliphagus and Thiorhodococcus minor, purple sulfur photosynthetic bacteria in the gammaproteobacterial family, Chromatiaceae.</title>
        <authorList>
            <person name="Aviles F.A."/>
            <person name="Meyer T.E."/>
            <person name="Kyndt J.A."/>
        </authorList>
    </citation>
    <scope>NUCLEOTIDE SEQUENCE [LARGE SCALE GENOMIC DNA]</scope>
    <source>
        <strain evidence="10 11">DSM 11518</strain>
    </source>
</reference>
<organism evidence="10 11">
    <name type="scientific">Thiorhodococcus minor</name>
    <dbReference type="NCBI Taxonomy" id="57489"/>
    <lineage>
        <taxon>Bacteria</taxon>
        <taxon>Pseudomonadati</taxon>
        <taxon>Pseudomonadota</taxon>
        <taxon>Gammaproteobacteria</taxon>
        <taxon>Chromatiales</taxon>
        <taxon>Chromatiaceae</taxon>
        <taxon>Thiorhodococcus</taxon>
    </lineage>
</organism>
<evidence type="ECO:0000256" key="1">
    <source>
        <dbReference type="ARBA" id="ARBA00001946"/>
    </source>
</evidence>
<feature type="binding site" evidence="9">
    <location>
        <position position="12"/>
    </location>
    <ligand>
        <name>Mg(2+)</name>
        <dbReference type="ChEBI" id="CHEBI:18420"/>
        <note>catalytic</note>
    </ligand>
</feature>
<comment type="caution">
    <text evidence="10">The sequence shown here is derived from an EMBL/GenBank/DDBJ whole genome shotgun (WGS) entry which is preliminary data.</text>
</comment>
<accession>A0A6M0K6H5</accession>
<evidence type="ECO:0000256" key="3">
    <source>
        <dbReference type="ARBA" id="ARBA00022722"/>
    </source>
</evidence>
<evidence type="ECO:0000256" key="7">
    <source>
        <dbReference type="ARBA" id="ARBA00022842"/>
    </source>
</evidence>
<dbReference type="CDD" id="cd09725">
    <property type="entry name" value="Cas2_I_II_III"/>
    <property type="match status" value="1"/>
</dbReference>
<dbReference type="InterPro" id="IPR021127">
    <property type="entry name" value="CRISPR_associated_Cas2"/>
</dbReference>
<dbReference type="PANTHER" id="PTHR34405:SF3">
    <property type="entry name" value="CRISPR-ASSOCIATED ENDORIBONUCLEASE CAS2 3"/>
    <property type="match status" value="1"/>
</dbReference>
<keyword evidence="7 9" id="KW-0460">Magnesium</keyword>
<evidence type="ECO:0000256" key="5">
    <source>
        <dbReference type="ARBA" id="ARBA00022759"/>
    </source>
</evidence>
<dbReference type="Pfam" id="PF09827">
    <property type="entry name" value="CRISPR_Cas2"/>
    <property type="match status" value="1"/>
</dbReference>
<dbReference type="SUPFAM" id="SSF143430">
    <property type="entry name" value="TTP0101/SSO1404-like"/>
    <property type="match status" value="1"/>
</dbReference>
<dbReference type="GO" id="GO:0004521">
    <property type="term" value="F:RNA endonuclease activity"/>
    <property type="evidence" value="ECO:0007669"/>
    <property type="project" value="InterPro"/>
</dbReference>
<evidence type="ECO:0000256" key="9">
    <source>
        <dbReference type="HAMAP-Rule" id="MF_01471"/>
    </source>
</evidence>
<evidence type="ECO:0000313" key="11">
    <source>
        <dbReference type="Proteomes" id="UP000483379"/>
    </source>
</evidence>
<proteinExistence type="inferred from homology"/>
<dbReference type="AlphaFoldDB" id="A0A6M0K6H5"/>
<dbReference type="Gene3D" id="3.30.70.240">
    <property type="match status" value="1"/>
</dbReference>
<evidence type="ECO:0000256" key="6">
    <source>
        <dbReference type="ARBA" id="ARBA00022801"/>
    </source>
</evidence>
<dbReference type="Proteomes" id="UP000483379">
    <property type="component" value="Unassembled WGS sequence"/>
</dbReference>
<evidence type="ECO:0000313" key="10">
    <source>
        <dbReference type="EMBL" id="NEV65049.1"/>
    </source>
</evidence>
<keyword evidence="3 9" id="KW-0540">Nuclease</keyword>
<dbReference type="GO" id="GO:0051607">
    <property type="term" value="P:defense response to virus"/>
    <property type="evidence" value="ECO:0007669"/>
    <property type="project" value="UniProtKB-UniRule"/>
</dbReference>
<comment type="similarity">
    <text evidence="2 9">Belongs to the CRISPR-associated endoribonuclease Cas2 protein family.</text>
</comment>
<keyword evidence="6 9" id="KW-0378">Hydrolase</keyword>
<name>A0A6M0K6H5_9GAMM</name>
<evidence type="ECO:0000256" key="8">
    <source>
        <dbReference type="ARBA" id="ARBA00023118"/>
    </source>
</evidence>
<protein>
    <recommendedName>
        <fullName evidence="9">CRISPR-associated endoribonuclease Cas2</fullName>
        <ecNumber evidence="9">3.1.-.-</ecNumber>
    </recommendedName>
</protein>
<dbReference type="GO" id="GO:0016787">
    <property type="term" value="F:hydrolase activity"/>
    <property type="evidence" value="ECO:0007669"/>
    <property type="project" value="UniProtKB-KW"/>
</dbReference>
<keyword evidence="5 9" id="KW-0255">Endonuclease</keyword>
<dbReference type="PANTHER" id="PTHR34405">
    <property type="entry name" value="CRISPR-ASSOCIATED ENDORIBONUCLEASE CAS2"/>
    <property type="match status" value="1"/>
</dbReference>
<dbReference type="NCBIfam" id="TIGR01573">
    <property type="entry name" value="cas2"/>
    <property type="match status" value="1"/>
</dbReference>
<dbReference type="EC" id="3.1.-.-" evidence="9"/>
<comment type="function">
    <text evidence="9">CRISPR (clustered regularly interspaced short palindromic repeat), is an adaptive immune system that provides protection against mobile genetic elements (viruses, transposable elements and conjugative plasmids). CRISPR clusters contain sequences complementary to antecedent mobile elements and target invading nucleic acids. CRISPR clusters are transcribed and processed into CRISPR RNA (crRNA). Functions as a ssRNA-specific endoribonuclease. Involved in the integration of spacer DNA into the CRISPR cassette.</text>
</comment>
<keyword evidence="4 9" id="KW-0479">Metal-binding</keyword>
<dbReference type="EMBL" id="JAAIJQ010000140">
    <property type="protein sequence ID" value="NEV65049.1"/>
    <property type="molecule type" value="Genomic_DNA"/>
</dbReference>
<dbReference type="HAMAP" id="MF_01471">
    <property type="entry name" value="Cas2"/>
    <property type="match status" value="1"/>
</dbReference>
<comment type="subunit">
    <text evidence="9">Homodimer, forms a heterotetramer with a Cas1 homodimer.</text>
</comment>
<keyword evidence="11" id="KW-1185">Reference proteome</keyword>
<evidence type="ECO:0000256" key="2">
    <source>
        <dbReference type="ARBA" id="ARBA00009959"/>
    </source>
</evidence>
<evidence type="ECO:0000256" key="4">
    <source>
        <dbReference type="ARBA" id="ARBA00022723"/>
    </source>
</evidence>
<dbReference type="GO" id="GO:0046872">
    <property type="term" value="F:metal ion binding"/>
    <property type="evidence" value="ECO:0007669"/>
    <property type="project" value="UniProtKB-UniRule"/>
</dbReference>
<dbReference type="RefSeq" id="WP_164456380.1">
    <property type="nucleotide sequence ID" value="NZ_JAAIJQ010000140.1"/>
</dbReference>